<dbReference type="AlphaFoldDB" id="A0A8T3BEA5"/>
<comment type="caution">
    <text evidence="1">The sequence shown here is derived from an EMBL/GenBank/DDBJ whole genome shotgun (WGS) entry which is preliminary data.</text>
</comment>
<reference evidence="1" key="1">
    <citation type="journal article" date="2022" name="Front. Genet.">
        <title>Chromosome-Scale Assembly of the Dendrobium nobile Genome Provides Insights Into the Molecular Mechanism of the Biosynthesis of the Medicinal Active Ingredient of Dendrobium.</title>
        <authorList>
            <person name="Xu Q."/>
            <person name="Niu S.-C."/>
            <person name="Li K.-L."/>
            <person name="Zheng P.-J."/>
            <person name="Zhang X.-J."/>
            <person name="Jia Y."/>
            <person name="Liu Y."/>
            <person name="Niu Y.-X."/>
            <person name="Yu L.-H."/>
            <person name="Chen D.-F."/>
            <person name="Zhang G.-Q."/>
        </authorList>
    </citation>
    <scope>NUCLEOTIDE SEQUENCE</scope>
    <source>
        <tissue evidence="1">Leaf</tissue>
    </source>
</reference>
<proteinExistence type="predicted"/>
<protein>
    <submittedName>
        <fullName evidence="1">Uncharacterized protein</fullName>
    </submittedName>
</protein>
<organism evidence="1 3">
    <name type="scientific">Dendrobium nobile</name>
    <name type="common">Orchid</name>
    <dbReference type="NCBI Taxonomy" id="94219"/>
    <lineage>
        <taxon>Eukaryota</taxon>
        <taxon>Viridiplantae</taxon>
        <taxon>Streptophyta</taxon>
        <taxon>Embryophyta</taxon>
        <taxon>Tracheophyta</taxon>
        <taxon>Spermatophyta</taxon>
        <taxon>Magnoliopsida</taxon>
        <taxon>Liliopsida</taxon>
        <taxon>Asparagales</taxon>
        <taxon>Orchidaceae</taxon>
        <taxon>Epidendroideae</taxon>
        <taxon>Malaxideae</taxon>
        <taxon>Dendrobiinae</taxon>
        <taxon>Dendrobium</taxon>
    </lineage>
</organism>
<dbReference type="EMBL" id="JAGYWB010000009">
    <property type="protein sequence ID" value="KAI0511412.1"/>
    <property type="molecule type" value="Genomic_DNA"/>
</dbReference>
<dbReference type="OrthoDB" id="1934862at2759"/>
<keyword evidence="3" id="KW-1185">Reference proteome</keyword>
<evidence type="ECO:0000313" key="1">
    <source>
        <dbReference type="EMBL" id="KAI0511412.1"/>
    </source>
</evidence>
<name>A0A8T3BEA5_DENNO</name>
<gene>
    <name evidence="1" type="ORF">KFK09_012042</name>
    <name evidence="2" type="ORF">KFK09_012046</name>
</gene>
<sequence length="149" mass="16736">MITTFLAPRVPTVSGQRKAPKEKCLGARAGGNFKQLIDMELQYKRAKGLCFRCDEKFAPDHRCKNRTLQVCFICDKEKIDEVEVEGEVVEEEEPLYLEVAEVLLNFVVGFISNHTMKMRGQIGGEAMAILVDSGDTHNVISNHAGLFYL</sequence>
<evidence type="ECO:0000313" key="3">
    <source>
        <dbReference type="Proteomes" id="UP000829196"/>
    </source>
</evidence>
<dbReference type="Proteomes" id="UP000829196">
    <property type="component" value="Unassembled WGS sequence"/>
</dbReference>
<dbReference type="EMBL" id="JAGYWB010000009">
    <property type="protein sequence ID" value="KAI0511416.1"/>
    <property type="molecule type" value="Genomic_DNA"/>
</dbReference>
<accession>A0A8T3BEA5</accession>
<evidence type="ECO:0000313" key="2">
    <source>
        <dbReference type="EMBL" id="KAI0511416.1"/>
    </source>
</evidence>